<dbReference type="RefSeq" id="WP_212774816.1">
    <property type="nucleotide sequence ID" value="NZ_AP024601.1"/>
</dbReference>
<gene>
    <name evidence="2" type="ORF">JIR001_13950</name>
</gene>
<reference evidence="2" key="2">
    <citation type="journal article" date="2021" name="Microbiol. Resour. Announc.">
        <title>Complete Genome Sequence of Polycladomyces abyssicola JIR-001T, Isolated from Hemipelagic Sediment in Deep Seawater.</title>
        <authorList>
            <person name="Tsubouchi T."/>
            <person name="Kaneko Y."/>
        </authorList>
    </citation>
    <scope>NUCLEOTIDE SEQUENCE</scope>
    <source>
        <strain evidence="2">JIR-001</strain>
    </source>
</reference>
<name>A0A8D5UE49_9BACL</name>
<feature type="region of interest" description="Disordered" evidence="1">
    <location>
        <begin position="47"/>
        <end position="66"/>
    </location>
</feature>
<proteinExistence type="predicted"/>
<feature type="compositionally biased region" description="Basic and acidic residues" evidence="1">
    <location>
        <begin position="50"/>
        <end position="66"/>
    </location>
</feature>
<reference evidence="2" key="1">
    <citation type="journal article" date="2013" name="Int. J. Syst. Evol. Microbiol.">
        <title>Polycladomyces abyssicola gen. nov., sp. nov., a thermophilic filamentous bacterium isolated from hemipelagic sediment.</title>
        <authorList>
            <person name="Tsubouchi T."/>
            <person name="Shimane Y."/>
            <person name="Mori K."/>
            <person name="Usui K."/>
            <person name="Hiraki T."/>
            <person name="Tame A."/>
            <person name="Uematsu K."/>
            <person name="Maruyama T."/>
            <person name="Hatada Y."/>
        </authorList>
    </citation>
    <scope>NUCLEOTIDE SEQUENCE</scope>
    <source>
        <strain evidence="2">JIR-001</strain>
    </source>
</reference>
<evidence type="ECO:0000313" key="3">
    <source>
        <dbReference type="Proteomes" id="UP000677436"/>
    </source>
</evidence>
<organism evidence="2 3">
    <name type="scientific">Polycladomyces abyssicola</name>
    <dbReference type="NCBI Taxonomy" id="1125966"/>
    <lineage>
        <taxon>Bacteria</taxon>
        <taxon>Bacillati</taxon>
        <taxon>Bacillota</taxon>
        <taxon>Bacilli</taxon>
        <taxon>Bacillales</taxon>
        <taxon>Thermoactinomycetaceae</taxon>
        <taxon>Polycladomyces</taxon>
    </lineage>
</organism>
<dbReference type="Proteomes" id="UP000677436">
    <property type="component" value="Chromosome"/>
</dbReference>
<sequence length="66" mass="8131">MSERNNQYDDEYEWLETRSQKGRVKKEKLREEAIIFREAPARLFRKVGNIRKEKEPDHHKNDDRDT</sequence>
<accession>A0A8D5UE49</accession>
<dbReference type="EMBL" id="AP024601">
    <property type="protein sequence ID" value="BCU81612.1"/>
    <property type="molecule type" value="Genomic_DNA"/>
</dbReference>
<protein>
    <submittedName>
        <fullName evidence="2">Uncharacterized protein</fullName>
    </submittedName>
</protein>
<dbReference type="KEGG" id="pabs:JIR001_13950"/>
<keyword evidence="3" id="KW-1185">Reference proteome</keyword>
<dbReference type="AlphaFoldDB" id="A0A8D5UE49"/>
<evidence type="ECO:0000313" key="2">
    <source>
        <dbReference type="EMBL" id="BCU81612.1"/>
    </source>
</evidence>
<evidence type="ECO:0000256" key="1">
    <source>
        <dbReference type="SAM" id="MobiDB-lite"/>
    </source>
</evidence>